<comment type="subcellular location">
    <subcellularLocation>
        <location evidence="2">Cytoplasm</location>
    </subcellularLocation>
    <subcellularLocation>
        <location evidence="1">Nucleus</location>
    </subcellularLocation>
</comment>
<evidence type="ECO:0000256" key="4">
    <source>
        <dbReference type="ARBA" id="ARBA00023242"/>
    </source>
</evidence>
<dbReference type="GO" id="GO:0005681">
    <property type="term" value="C:spliceosomal complex"/>
    <property type="evidence" value="ECO:0007669"/>
    <property type="project" value="TreeGrafter"/>
</dbReference>
<feature type="compositionally biased region" description="Basic and acidic residues" evidence="5">
    <location>
        <begin position="199"/>
        <end position="210"/>
    </location>
</feature>
<dbReference type="GO" id="GO:0005829">
    <property type="term" value="C:cytosol"/>
    <property type="evidence" value="ECO:0007669"/>
    <property type="project" value="TreeGrafter"/>
</dbReference>
<dbReference type="InterPro" id="IPR011993">
    <property type="entry name" value="PH-like_dom_sf"/>
</dbReference>
<sequence length="210" mass="23555">MTVIVAAKQALDANNPPPASKQSVAAQLIFTPPLPRHLNPVGSGVVSIRESSLVFEDSTREFVIDYPSIVIYAISRAPPCIYCQLDEWKIESVLPQTDAAGTADDETEEDPTFEMRIVPDDIEKLDDLFEAITYCASLHPDKNAMDEEDDEDDGWMMTADDFQEDFDGARQAALDHLEKAFVGGVRKETEDRFEDAEETDPKRVKEQEER</sequence>
<reference evidence="6 7" key="1">
    <citation type="submission" date="2016-07" db="EMBL/GenBank/DDBJ databases">
        <title>Pervasive Adenine N6-methylation of Active Genes in Fungi.</title>
        <authorList>
            <consortium name="DOE Joint Genome Institute"/>
            <person name="Mondo S.J."/>
            <person name="Dannebaum R.O."/>
            <person name="Kuo R.C."/>
            <person name="Labutti K."/>
            <person name="Haridas S."/>
            <person name="Kuo A."/>
            <person name="Salamov A."/>
            <person name="Ahrendt S.R."/>
            <person name="Lipzen A."/>
            <person name="Sullivan W."/>
            <person name="Andreopoulos W.B."/>
            <person name="Clum A."/>
            <person name="Lindquist E."/>
            <person name="Daum C."/>
            <person name="Ramamoorthy G.K."/>
            <person name="Gryganskyi A."/>
            <person name="Culley D."/>
            <person name="Magnuson J.K."/>
            <person name="James T.Y."/>
            <person name="O'Malley M.A."/>
            <person name="Stajich J.E."/>
            <person name="Spatafora J.W."/>
            <person name="Visel A."/>
            <person name="Grigoriev I.V."/>
        </authorList>
    </citation>
    <scope>NUCLEOTIDE SEQUENCE [LARGE SCALE GENOMIC DNA]</scope>
    <source>
        <strain evidence="6 7">JEL800</strain>
    </source>
</reference>
<dbReference type="InterPro" id="IPR039924">
    <property type="entry name" value="ICln/Lot5/Saf5"/>
</dbReference>
<dbReference type="AlphaFoldDB" id="A0A1Y2CWX0"/>
<dbReference type="GO" id="GO:0000387">
    <property type="term" value="P:spliceosomal snRNP assembly"/>
    <property type="evidence" value="ECO:0007669"/>
    <property type="project" value="TreeGrafter"/>
</dbReference>
<dbReference type="GO" id="GO:0045292">
    <property type="term" value="P:mRNA cis splicing, via spliceosome"/>
    <property type="evidence" value="ECO:0007669"/>
    <property type="project" value="TreeGrafter"/>
</dbReference>
<keyword evidence="7" id="KW-1185">Reference proteome</keyword>
<proteinExistence type="predicted"/>
<organism evidence="6 7">
    <name type="scientific">Rhizoclosmatium globosum</name>
    <dbReference type="NCBI Taxonomy" id="329046"/>
    <lineage>
        <taxon>Eukaryota</taxon>
        <taxon>Fungi</taxon>
        <taxon>Fungi incertae sedis</taxon>
        <taxon>Chytridiomycota</taxon>
        <taxon>Chytridiomycota incertae sedis</taxon>
        <taxon>Chytridiomycetes</taxon>
        <taxon>Chytridiales</taxon>
        <taxon>Chytriomycetaceae</taxon>
        <taxon>Rhizoclosmatium</taxon>
    </lineage>
</organism>
<keyword evidence="3" id="KW-0963">Cytoplasm</keyword>
<dbReference type="Pfam" id="PF03517">
    <property type="entry name" value="Voldacs"/>
    <property type="match status" value="1"/>
</dbReference>
<name>A0A1Y2CWX0_9FUNG</name>
<feature type="non-terminal residue" evidence="6">
    <location>
        <position position="1"/>
    </location>
</feature>
<dbReference type="EMBL" id="MCGO01000005">
    <property type="protein sequence ID" value="ORY51334.1"/>
    <property type="molecule type" value="Genomic_DNA"/>
</dbReference>
<dbReference type="STRING" id="329046.A0A1Y2CWX0"/>
<evidence type="ECO:0000313" key="7">
    <source>
        <dbReference type="Proteomes" id="UP000193642"/>
    </source>
</evidence>
<dbReference type="PANTHER" id="PTHR21399:SF0">
    <property type="entry name" value="METHYLOSOME SUBUNIT PICLN"/>
    <property type="match status" value="1"/>
</dbReference>
<evidence type="ECO:0000256" key="5">
    <source>
        <dbReference type="SAM" id="MobiDB-lite"/>
    </source>
</evidence>
<evidence type="ECO:0000256" key="3">
    <source>
        <dbReference type="ARBA" id="ARBA00022490"/>
    </source>
</evidence>
<keyword evidence="4" id="KW-0539">Nucleus</keyword>
<protein>
    <submittedName>
        <fullName evidence="6">Uncharacterized protein</fullName>
    </submittedName>
</protein>
<dbReference type="Gene3D" id="2.30.29.30">
    <property type="entry name" value="Pleckstrin-homology domain (PH domain)/Phosphotyrosine-binding domain (PTB)"/>
    <property type="match status" value="1"/>
</dbReference>
<dbReference type="OrthoDB" id="19714at2759"/>
<accession>A0A1Y2CWX0</accession>
<comment type="caution">
    <text evidence="6">The sequence shown here is derived from an EMBL/GenBank/DDBJ whole genome shotgun (WGS) entry which is preliminary data.</text>
</comment>
<dbReference type="Proteomes" id="UP000193642">
    <property type="component" value="Unassembled WGS sequence"/>
</dbReference>
<dbReference type="GO" id="GO:0034715">
    <property type="term" value="C:pICln-Sm protein complex"/>
    <property type="evidence" value="ECO:0007669"/>
    <property type="project" value="TreeGrafter"/>
</dbReference>
<evidence type="ECO:0000256" key="2">
    <source>
        <dbReference type="ARBA" id="ARBA00004496"/>
    </source>
</evidence>
<feature type="region of interest" description="Disordered" evidence="5">
    <location>
        <begin position="185"/>
        <end position="210"/>
    </location>
</feature>
<gene>
    <name evidence="6" type="ORF">BCR33DRAFT_712418</name>
</gene>
<evidence type="ECO:0000256" key="1">
    <source>
        <dbReference type="ARBA" id="ARBA00004123"/>
    </source>
</evidence>
<dbReference type="PANTHER" id="PTHR21399">
    <property type="entry name" value="CHLORIDE CONDUCTANCE REGULATORY PROTEIN ICLN"/>
    <property type="match status" value="1"/>
</dbReference>
<evidence type="ECO:0000313" key="6">
    <source>
        <dbReference type="EMBL" id="ORY51334.1"/>
    </source>
</evidence>